<dbReference type="PRINTS" id="PR01437">
    <property type="entry name" value="NUOXDRDTASE4"/>
</dbReference>
<evidence type="ECO:0000256" key="5">
    <source>
        <dbReference type="ARBA" id="ARBA00022989"/>
    </source>
</evidence>
<keyword evidence="3" id="KW-1003">Cell membrane</keyword>
<dbReference type="RefSeq" id="WP_164363191.1">
    <property type="nucleotide sequence ID" value="NZ_CP066776.1"/>
</dbReference>
<proteinExistence type="inferred from homology"/>
<dbReference type="InterPro" id="IPR001750">
    <property type="entry name" value="ND/Mrp_TM"/>
</dbReference>
<evidence type="ECO:0000256" key="1">
    <source>
        <dbReference type="ARBA" id="ARBA00004651"/>
    </source>
</evidence>
<dbReference type="PANTHER" id="PTHR42703:SF1">
    <property type="entry name" value="NA(+)_H(+) ANTIPORTER SUBUNIT D1"/>
    <property type="match status" value="1"/>
</dbReference>
<evidence type="ECO:0000256" key="2">
    <source>
        <dbReference type="ARBA" id="ARBA00005346"/>
    </source>
</evidence>
<dbReference type="EMBL" id="CP066776">
    <property type="protein sequence ID" value="QQL45572.1"/>
    <property type="molecule type" value="Genomic_DNA"/>
</dbReference>
<feature type="domain" description="NADH:quinone oxidoreductase/Mrp antiporter transmembrane" evidence="8">
    <location>
        <begin position="129"/>
        <end position="416"/>
    </location>
</feature>
<dbReference type="GO" id="GO:0008137">
    <property type="term" value="F:NADH dehydrogenase (ubiquinone) activity"/>
    <property type="evidence" value="ECO:0007669"/>
    <property type="project" value="InterPro"/>
</dbReference>
<reference evidence="9 10" key="1">
    <citation type="submission" date="2020-12" db="EMBL/GenBank/DDBJ databases">
        <title>Sulforoseuscoccus oceanibium gen. nov., sp. nov., a representative of the phylum Verrucomicrobia with special cytoplasmic membrane, and proposal of Sulforoseuscoccusaceae fam. nov.</title>
        <authorList>
            <person name="Xi F."/>
        </authorList>
    </citation>
    <scope>NUCLEOTIDE SEQUENCE [LARGE SCALE GENOMIC DNA]</scope>
    <source>
        <strain evidence="9 10">T37</strain>
    </source>
</reference>
<dbReference type="AlphaFoldDB" id="A0A6B3LA09"/>
<accession>A0A6B3LA09</accession>
<protein>
    <recommendedName>
        <fullName evidence="8">NADH:quinone oxidoreductase/Mrp antiporter transmembrane domain-containing protein</fullName>
    </recommendedName>
</protein>
<evidence type="ECO:0000313" key="9">
    <source>
        <dbReference type="EMBL" id="QQL45572.1"/>
    </source>
</evidence>
<dbReference type="KEGG" id="soa:G3M56_003005"/>
<dbReference type="InterPro" id="IPR050586">
    <property type="entry name" value="CPA3_Na-H_Antiporter_D"/>
</dbReference>
<organism evidence="9 10">
    <name type="scientific">Sulfuriroseicoccus oceanibius</name>
    <dbReference type="NCBI Taxonomy" id="2707525"/>
    <lineage>
        <taxon>Bacteria</taxon>
        <taxon>Pseudomonadati</taxon>
        <taxon>Verrucomicrobiota</taxon>
        <taxon>Verrucomicrobiia</taxon>
        <taxon>Verrucomicrobiales</taxon>
        <taxon>Verrucomicrobiaceae</taxon>
        <taxon>Sulfuriroseicoccus</taxon>
    </lineage>
</organism>
<sequence>MNPLTSILIALLTPLIGALLALASRTRPKLAVTSAVTASAITLAASISLAWATRSGDVFAIHAGDWQAPFGITLVADTFAAIMLVVCQLVIVASVIFCAKTLDASYHRRFLYPLLMTLSFGTNGAFLTGDLFNLYVWFEVLLLSSFALMALLRGEDGHAAAWRYVVINLIASLLFLAAAGLIYGKTGTLNFAELRVRFSEAESSFLINSSAALLFGAFGIKSALIPLAFWLPAAYPKLPPALSALFAGLLTKVGLYAFFRVFGMVFSDGTAFPHQDVLFVVAVVTMVGGVLGAVGQGEMRRILSFHIISQVGYMALALAIYSPLALAAGIFYIGHHIIVKANLFLATGLVEAHAGSSDLSKTSGVMKTSPVIAVLFAIPALSLAGIPPLSGFFAKFSLLHSALQLSDWIGAAAIALVGLLTVFSMLKIWRAIFWGDAEPREAKPHPLLNLTSAVLGLTTIAIGLAAGPLFEIAQTAANGLIDPQTYLEAVLSTPL</sequence>
<name>A0A6B3LA09_9BACT</name>
<evidence type="ECO:0000256" key="4">
    <source>
        <dbReference type="ARBA" id="ARBA00022692"/>
    </source>
</evidence>
<evidence type="ECO:0000313" key="10">
    <source>
        <dbReference type="Proteomes" id="UP000475117"/>
    </source>
</evidence>
<keyword evidence="6" id="KW-0472">Membrane</keyword>
<gene>
    <name evidence="9" type="ORF">G3M56_003005</name>
</gene>
<keyword evidence="5" id="KW-1133">Transmembrane helix</keyword>
<dbReference type="Pfam" id="PF00361">
    <property type="entry name" value="Proton_antipo_M"/>
    <property type="match status" value="1"/>
</dbReference>
<dbReference type="GO" id="GO:0042773">
    <property type="term" value="P:ATP synthesis coupled electron transport"/>
    <property type="evidence" value="ECO:0007669"/>
    <property type="project" value="InterPro"/>
</dbReference>
<comment type="similarity">
    <text evidence="2">Belongs to the CPA3 antiporters (TC 2.A.63) subunit D family.</text>
</comment>
<keyword evidence="10" id="KW-1185">Reference proteome</keyword>
<dbReference type="InterPro" id="IPR003918">
    <property type="entry name" value="NADH_UbQ_OxRdtase"/>
</dbReference>
<evidence type="ECO:0000256" key="6">
    <source>
        <dbReference type="ARBA" id="ARBA00023136"/>
    </source>
</evidence>
<dbReference type="GO" id="GO:0005886">
    <property type="term" value="C:plasma membrane"/>
    <property type="evidence" value="ECO:0007669"/>
    <property type="project" value="UniProtKB-SubCell"/>
</dbReference>
<evidence type="ECO:0000259" key="8">
    <source>
        <dbReference type="Pfam" id="PF00361"/>
    </source>
</evidence>
<keyword evidence="4 7" id="KW-0812">Transmembrane</keyword>
<dbReference type="Proteomes" id="UP000475117">
    <property type="component" value="Chromosome"/>
</dbReference>
<comment type="subcellular location">
    <subcellularLocation>
        <location evidence="1">Cell membrane</location>
        <topology evidence="1">Multi-pass membrane protein</topology>
    </subcellularLocation>
    <subcellularLocation>
        <location evidence="7">Membrane</location>
        <topology evidence="7">Multi-pass membrane protein</topology>
    </subcellularLocation>
</comment>
<evidence type="ECO:0000256" key="7">
    <source>
        <dbReference type="RuleBase" id="RU000320"/>
    </source>
</evidence>
<dbReference type="PANTHER" id="PTHR42703">
    <property type="entry name" value="NADH DEHYDROGENASE"/>
    <property type="match status" value="1"/>
</dbReference>
<evidence type="ECO:0000256" key="3">
    <source>
        <dbReference type="ARBA" id="ARBA00022475"/>
    </source>
</evidence>